<evidence type="ECO:0000313" key="2">
    <source>
        <dbReference type="Proteomes" id="UP000297753"/>
    </source>
</evidence>
<accession>A0A4Y8WIW6</accession>
<gene>
    <name evidence="1" type="ORF">ELS82_07585</name>
</gene>
<reference evidence="1 2" key="1">
    <citation type="submission" date="2019-01" db="EMBL/GenBank/DDBJ databases">
        <title>Vibrio BEI176 sp. nov, a marine bacterium isolated from China: eastern marignal seas.</title>
        <authorList>
            <person name="Li B."/>
        </authorList>
    </citation>
    <scope>NUCLEOTIDE SEQUENCE [LARGE SCALE GENOMIC DNA]</scope>
    <source>
        <strain evidence="1 2">BEI176</strain>
    </source>
</reference>
<dbReference type="PANTHER" id="PTHR30528:SF0">
    <property type="entry name" value="CYTOPLASMIC PROTEIN"/>
    <property type="match status" value="1"/>
</dbReference>
<name>A0A4Y8WIW6_9VIBR</name>
<dbReference type="InterPro" id="IPR009351">
    <property type="entry name" value="AlkZ-like"/>
</dbReference>
<dbReference type="PANTHER" id="PTHR30528">
    <property type="entry name" value="CYTOPLASMIC PROTEIN"/>
    <property type="match status" value="1"/>
</dbReference>
<dbReference type="Proteomes" id="UP000297753">
    <property type="component" value="Unassembled WGS sequence"/>
</dbReference>
<organism evidence="1 2">
    <name type="scientific">Vibrio ouci</name>
    <dbReference type="NCBI Taxonomy" id="2499078"/>
    <lineage>
        <taxon>Bacteria</taxon>
        <taxon>Pseudomonadati</taxon>
        <taxon>Pseudomonadota</taxon>
        <taxon>Gammaproteobacteria</taxon>
        <taxon>Vibrionales</taxon>
        <taxon>Vibrionaceae</taxon>
        <taxon>Vibrio</taxon>
    </lineage>
</organism>
<dbReference type="EMBL" id="SATR01000008">
    <property type="protein sequence ID" value="TFH92268.1"/>
    <property type="molecule type" value="Genomic_DNA"/>
</dbReference>
<proteinExistence type="predicted"/>
<dbReference type="OrthoDB" id="9787207at2"/>
<dbReference type="AlphaFoldDB" id="A0A4Y8WIW6"/>
<sequence length="386" mass="44046">MTSLSQAQAQKLALFSQQLPNGIAKGNSYDKTLATFEQLGYVQIDTISVVQRAHHHTLWARNPSYQPKHLDQLVADKQVFEYWSHAAAYLPMSNYRHSLPRKAAIKSGQQRHWYCKDRELMKNVFARIEAEGPLMAKDFESKANKTQGWGSKPAKVALENLYMQGDLMIAERQGFHKVYDVTARVLPDNIDTSMPSREEHAEHLVMNYLKAHGFGSLPEMIYQLKDVKSDVVNALENLASNKQVELIEVNGETYYATSQALNLLDKRLNRKQAKILSPFDNLLIQRKRASAVFDFDYLIECYVPQAKRQFGYFCLPILWDGKLVARADCKVNKHSSTLEVLHLVTEPSIKRSDAFSSALEKELQAFAKFNQCVQFAILKRSENTAK</sequence>
<dbReference type="Pfam" id="PF06224">
    <property type="entry name" value="AlkZ-like"/>
    <property type="match status" value="1"/>
</dbReference>
<protein>
    <submittedName>
        <fullName evidence="1">Winged helix-turn-helix domain-containing protein</fullName>
    </submittedName>
</protein>
<dbReference type="RefSeq" id="WP_134834958.1">
    <property type="nucleotide sequence ID" value="NZ_SATR01000008.1"/>
</dbReference>
<keyword evidence="2" id="KW-1185">Reference proteome</keyword>
<evidence type="ECO:0000313" key="1">
    <source>
        <dbReference type="EMBL" id="TFH92268.1"/>
    </source>
</evidence>
<comment type="caution">
    <text evidence="1">The sequence shown here is derived from an EMBL/GenBank/DDBJ whole genome shotgun (WGS) entry which is preliminary data.</text>
</comment>